<evidence type="ECO:0000313" key="2">
    <source>
        <dbReference type="Proteomes" id="UP000248975"/>
    </source>
</evidence>
<protein>
    <submittedName>
        <fullName evidence="1">ABC transporter</fullName>
    </submittedName>
</protein>
<sequence>MPNDFTRRQVIALGAAGLAAGTVTLAFPQGGWALTVDESRALIDKVVGEVNNVINSGASESRMLQQFEGIFSRYADVPTIAKSVLGPAGRQASAGQISAFTKAFQGYMSRKYGRRFREFIGGKIEVTNARPIKSYYEVISTAYLQGSAPFDVRWQVSDRSGRLLFFNIIIEGVNLLSTERTEIGAILDQQGGSIDKLIAVLNKT</sequence>
<accession>A0A2W5S4C6</accession>
<dbReference type="Gene3D" id="3.10.450.710">
    <property type="entry name" value="Tgt2/MlaC"/>
    <property type="match status" value="1"/>
</dbReference>
<proteinExistence type="predicted"/>
<dbReference type="Pfam" id="PF05494">
    <property type="entry name" value="MlaC"/>
    <property type="match status" value="1"/>
</dbReference>
<evidence type="ECO:0000313" key="1">
    <source>
        <dbReference type="EMBL" id="PZQ97881.1"/>
    </source>
</evidence>
<dbReference type="AlphaFoldDB" id="A0A2W5S4C6"/>
<dbReference type="InterPro" id="IPR042245">
    <property type="entry name" value="Tgt2/MlaC_sf"/>
</dbReference>
<gene>
    <name evidence="1" type="ORF">DI533_12090</name>
</gene>
<dbReference type="PROSITE" id="PS51318">
    <property type="entry name" value="TAT"/>
    <property type="match status" value="1"/>
</dbReference>
<comment type="caution">
    <text evidence="1">The sequence shown here is derived from an EMBL/GenBank/DDBJ whole genome shotgun (WGS) entry which is preliminary data.</text>
</comment>
<dbReference type="InterPro" id="IPR006311">
    <property type="entry name" value="TAT_signal"/>
</dbReference>
<dbReference type="PANTHER" id="PTHR36573:SF1">
    <property type="entry name" value="INTERMEMBRANE PHOSPHOLIPID TRANSPORT SYSTEM BINDING PROTEIN MLAC"/>
    <property type="match status" value="1"/>
</dbReference>
<dbReference type="PANTHER" id="PTHR36573">
    <property type="entry name" value="INTERMEMBRANE PHOSPHOLIPID TRANSPORT SYSTEM BINDING PROTEIN MLAC"/>
    <property type="match status" value="1"/>
</dbReference>
<dbReference type="EMBL" id="QFQS01000002">
    <property type="protein sequence ID" value="PZQ97881.1"/>
    <property type="molecule type" value="Genomic_DNA"/>
</dbReference>
<reference evidence="1 2" key="1">
    <citation type="submission" date="2017-08" db="EMBL/GenBank/DDBJ databases">
        <title>Infants hospitalized years apart are colonized by the same room-sourced microbial strains.</title>
        <authorList>
            <person name="Brooks B."/>
            <person name="Olm M.R."/>
            <person name="Firek B.A."/>
            <person name="Baker R."/>
            <person name="Thomas B.C."/>
            <person name="Morowitz M.J."/>
            <person name="Banfield J.F."/>
        </authorList>
    </citation>
    <scope>NUCLEOTIDE SEQUENCE [LARGE SCALE GENOMIC DNA]</scope>
    <source>
        <strain evidence="1">S2_003_000_R2_11</strain>
    </source>
</reference>
<organism evidence="1 2">
    <name type="scientific">Cereibacter sphaeroides</name>
    <name type="common">Rhodobacter sphaeroides</name>
    <dbReference type="NCBI Taxonomy" id="1063"/>
    <lineage>
        <taxon>Bacteria</taxon>
        <taxon>Pseudomonadati</taxon>
        <taxon>Pseudomonadota</taxon>
        <taxon>Alphaproteobacteria</taxon>
        <taxon>Rhodobacterales</taxon>
        <taxon>Paracoccaceae</taxon>
        <taxon>Cereibacter</taxon>
    </lineage>
</organism>
<name>A0A2W5S4C6_CERSP</name>
<dbReference type="Proteomes" id="UP000248975">
    <property type="component" value="Unassembled WGS sequence"/>
</dbReference>
<dbReference type="InterPro" id="IPR008869">
    <property type="entry name" value="MlaC/ttg2D"/>
</dbReference>